<feature type="region of interest" description="Disordered" evidence="2">
    <location>
        <begin position="802"/>
        <end position="857"/>
    </location>
</feature>
<feature type="region of interest" description="Disordered" evidence="2">
    <location>
        <begin position="1177"/>
        <end position="1245"/>
    </location>
</feature>
<dbReference type="InterPro" id="IPR006502">
    <property type="entry name" value="PDDEXK-like"/>
</dbReference>
<dbReference type="SMART" id="SM00368">
    <property type="entry name" value="LRR_RI"/>
    <property type="match status" value="4"/>
</dbReference>
<feature type="compositionally biased region" description="Low complexity" evidence="2">
    <location>
        <begin position="1186"/>
        <end position="1212"/>
    </location>
</feature>
<feature type="compositionally biased region" description="Low complexity" evidence="2">
    <location>
        <begin position="807"/>
        <end position="829"/>
    </location>
</feature>
<dbReference type="InterPro" id="IPR001611">
    <property type="entry name" value="Leu-rich_rpt"/>
</dbReference>
<accession>A0A835SWY5</accession>
<feature type="compositionally biased region" description="Pro residues" evidence="2">
    <location>
        <begin position="847"/>
        <end position="857"/>
    </location>
</feature>
<dbReference type="EMBL" id="JAEHOC010000020">
    <property type="protein sequence ID" value="KAG2433007.1"/>
    <property type="molecule type" value="Genomic_DNA"/>
</dbReference>
<feature type="compositionally biased region" description="Gly residues" evidence="2">
    <location>
        <begin position="1511"/>
        <end position="1521"/>
    </location>
</feature>
<feature type="region of interest" description="Disordered" evidence="2">
    <location>
        <begin position="1491"/>
        <end position="1527"/>
    </location>
</feature>
<dbReference type="GO" id="GO:0005930">
    <property type="term" value="C:axoneme"/>
    <property type="evidence" value="ECO:0007669"/>
    <property type="project" value="UniProtKB-SubCell"/>
</dbReference>
<name>A0A835SWY5_CHLIN</name>
<feature type="compositionally biased region" description="Low complexity" evidence="2">
    <location>
        <begin position="1222"/>
        <end position="1245"/>
    </location>
</feature>
<dbReference type="Proteomes" id="UP000650467">
    <property type="component" value="Unassembled WGS sequence"/>
</dbReference>
<comment type="subcellular location">
    <subcellularLocation>
        <location evidence="1">Cytoplasm</location>
        <location evidence="1">Cytoskeleton</location>
        <location evidence="1">Cilium axoneme</location>
    </subcellularLocation>
</comment>
<comment type="caution">
    <text evidence="3">The sequence shown here is derived from an EMBL/GenBank/DDBJ whole genome shotgun (WGS) entry which is preliminary data.</text>
</comment>
<feature type="compositionally biased region" description="Low complexity" evidence="2">
    <location>
        <begin position="1562"/>
        <end position="1579"/>
    </location>
</feature>
<sequence length="1775" mass="170036">MFAGGVPADLGPNAGPPLTHLHSVNELSRQYQHHQQQAQQQHYQHLLPLGHGPAATAAAADAAAGFGASSGGFPSSRAASGAVSAAAYHYVHPTSLHPTSGTGNGMGTGGGGGGGTHTGLSRASLLDALPSGPTTADLDDEIMQSMDTDLFENEAAATGSARLGRGGAAAGRSFRSLHGGLSLSGLGNGGGGGGGAVSMVLPGAPAGPYGAGAAAGAGAVFLSSGPHPGPAYGYPHPGHQHQQQPGYAAAVAGLVPGFSRLPDLPEQEADSDTGMQQQQHPQQQQQHKHALSAERLVDRVTAVSVSGLGAAPAAGHAGHAAGASAAAVAAAAAAAPGMHRVDSEELVDVPSGRPAAPHDVAAPFTTAHALAGVQSLFTAGRGGGAAAAATAAAAAAAATAAAAGSSRMPGVSHSAAAAMQSCETSLAGAYHHTHIHAQHGSGGRRRHHHPDPAAYSLCLSGSGRCGSGSVAHCPDCTAVASTSTGTIACISGGPFAAVAESAASAAEAEAARHPALGASPGSATAAAAVAVAAAAGAAGQHSAGSGLFMAGGEMAPRALGWSLSMDHAAPVLLAGGGAVAVRVGAVPYVGSFGPTSAASIAAAAATPPRAGAAGAATTGGTSLGLPGFSSGPISGSIAAAAFRSMDAFAPQRSLAAPSAGGGGRGCGGGSAVIDPRLQLPNTHAGWPGGGGGSSIAAAAAPALPTQLFDNLPDDFADDPDPSGSPVRGGLNGTGGTLRLAKAAAPDAAFDVPAPGSGAAGNAAAGNGDTAAAGACGLSQDGEKMAAAVRALLRFDLPFHPSQPPPDYDSATAAASAAAPGTHHATTTHAHAAHADPAFDDGAAPYAPELPPPGPLPTMPLPASLLASLEPSGVAAVDRYLQQLLLDPSPERHVFLCKRPLGPAACRAVASFLALCPGAVKSITLSYCGITCDGLTALCEGLRSCRDLLVLDLSYNALADMGAAALAACLSDMPVLASLTLAGNAELGDAGVAALAAAARGCMGLRRVGLRGTAATTLGMKDLASALASNLRRAAARRGVPSPPRGPLSGLDRPVTWDGTVGSAGVGGAAGGGISSDAVFITQLCSLLRTLVQPALPAEQAVAEAVAELLAEAPSLLAARQSHGSAAAAAAPPPSVSSGPATAAAAAARQVSSAANSGSGGSTRGLRVLQDLRAAERVGPAPSVPTSAAGAAEGHSAAPPAGATAARAAAAAPESRFSNSNESAAATATGSGDHSASSSAGSGSVTTVGGASIATASGTATGDSDLLAYLAEGLMARGYDVAVTHALGGGSGGECLRNLRHTFLSVTVPLPPGLMPSGPPSPAAAAVAAASMARSAATSAGSAAGGGAGGGAGGAAAASTLAGTLNRRRHSVAYGTISAAAPPGGGAASGGGAAALSLLYHPGVIIVDPELREQFEVAMPTPRYDALVAALPRVYVGAEERLPLVVEVLCDELALALRSKGLIIPPWRESAAMISKWQPKLSKLLVPGTPGYAQQMQQHQQQQQGSRRQSRDGGGGNGGGSGRSSASVTPRVSLAGGIAFGFGGAGVGGAAAMPVPVLWRATDSRSATSSRRNSRVATATGAGGAVAPGDTSANGGFDEPSLGPGHALGSLGSEGSAAVRRAGAHGAGNGNGANVDSLSSSLRRMDSGGCGAYGGGAGAGGGSSAVSSAVHSFGFRRCTSSNSLLSSSVGLTPASGAGGGVGTGAGVASGGVRAAINSRLVTNAAAALMGPQALVPGAGAAGGLTGSGRALWVGGGGGAGGLSPVPHSPPSPPRCI</sequence>
<evidence type="ECO:0000256" key="1">
    <source>
        <dbReference type="ARBA" id="ARBA00004430"/>
    </source>
</evidence>
<dbReference type="SUPFAM" id="SSF52047">
    <property type="entry name" value="RNI-like"/>
    <property type="match status" value="1"/>
</dbReference>
<keyword evidence="4" id="KW-1185">Reference proteome</keyword>
<feature type="region of interest" description="Disordered" evidence="2">
    <location>
        <begin position="95"/>
        <end position="121"/>
    </location>
</feature>
<feature type="region of interest" description="Disordered" evidence="2">
    <location>
        <begin position="1"/>
        <end position="21"/>
    </location>
</feature>
<dbReference type="Gene3D" id="3.80.10.10">
    <property type="entry name" value="Ribonuclease Inhibitor"/>
    <property type="match status" value="1"/>
</dbReference>
<dbReference type="Pfam" id="PF04720">
    <property type="entry name" value="PDDEXK_6"/>
    <property type="match status" value="1"/>
</dbReference>
<dbReference type="PANTHER" id="PTHR31579">
    <property type="entry name" value="OS03G0796600 PROTEIN"/>
    <property type="match status" value="1"/>
</dbReference>
<dbReference type="InterPro" id="IPR032675">
    <property type="entry name" value="LRR_dom_sf"/>
</dbReference>
<feature type="compositionally biased region" description="Gly residues" evidence="2">
    <location>
        <begin position="102"/>
        <end position="117"/>
    </location>
</feature>
<feature type="region of interest" description="Disordered" evidence="2">
    <location>
        <begin position="713"/>
        <end position="733"/>
    </location>
</feature>
<organism evidence="3 4">
    <name type="scientific">Chlamydomonas incerta</name>
    <dbReference type="NCBI Taxonomy" id="51695"/>
    <lineage>
        <taxon>Eukaryota</taxon>
        <taxon>Viridiplantae</taxon>
        <taxon>Chlorophyta</taxon>
        <taxon>core chlorophytes</taxon>
        <taxon>Chlorophyceae</taxon>
        <taxon>CS clade</taxon>
        <taxon>Chlamydomonadales</taxon>
        <taxon>Chlamydomonadaceae</taxon>
        <taxon>Chlamydomonas</taxon>
    </lineage>
</organism>
<feature type="region of interest" description="Disordered" evidence="2">
    <location>
        <begin position="1562"/>
        <end position="1639"/>
    </location>
</feature>
<protein>
    <submittedName>
        <fullName evidence="3">Uncharacterized protein</fullName>
    </submittedName>
</protein>
<evidence type="ECO:0000313" key="4">
    <source>
        <dbReference type="Proteomes" id="UP000650467"/>
    </source>
</evidence>
<dbReference type="Pfam" id="PF13516">
    <property type="entry name" value="LRR_6"/>
    <property type="match status" value="1"/>
</dbReference>
<evidence type="ECO:0000313" key="3">
    <source>
        <dbReference type="EMBL" id="KAG2433007.1"/>
    </source>
</evidence>
<dbReference type="PANTHER" id="PTHR31579:SF1">
    <property type="entry name" value="OS03G0796600 PROTEIN"/>
    <property type="match status" value="1"/>
</dbReference>
<gene>
    <name evidence="3" type="ORF">HXX76_008734</name>
</gene>
<evidence type="ECO:0000256" key="2">
    <source>
        <dbReference type="SAM" id="MobiDB-lite"/>
    </source>
</evidence>
<feature type="compositionally biased region" description="Low complexity" evidence="2">
    <location>
        <begin position="1493"/>
        <end position="1506"/>
    </location>
</feature>
<feature type="compositionally biased region" description="Low complexity" evidence="2">
    <location>
        <begin position="276"/>
        <end position="285"/>
    </location>
</feature>
<reference evidence="3" key="1">
    <citation type="journal article" date="2020" name="bioRxiv">
        <title>Comparative genomics of Chlamydomonas.</title>
        <authorList>
            <person name="Craig R.J."/>
            <person name="Hasan A.R."/>
            <person name="Ness R.W."/>
            <person name="Keightley P.D."/>
        </authorList>
    </citation>
    <scope>NUCLEOTIDE SEQUENCE</scope>
    <source>
        <strain evidence="3">SAG 7.73</strain>
    </source>
</reference>
<dbReference type="OrthoDB" id="691424at2759"/>
<feature type="region of interest" description="Disordered" evidence="2">
    <location>
        <begin position="258"/>
        <end position="291"/>
    </location>
</feature>
<proteinExistence type="predicted"/>